<evidence type="ECO:0000256" key="1">
    <source>
        <dbReference type="ARBA" id="ARBA00001966"/>
    </source>
</evidence>
<dbReference type="Pfam" id="PF04055">
    <property type="entry name" value="Radical_SAM"/>
    <property type="match status" value="1"/>
</dbReference>
<dbReference type="EMBL" id="UGXT01000002">
    <property type="protein sequence ID" value="SUH40864.1"/>
    <property type="molecule type" value="Genomic_DNA"/>
</dbReference>
<proteinExistence type="inferred from homology"/>
<keyword evidence="5" id="KW-0411">Iron-sulfur</keyword>
<dbReference type="GO" id="GO:0051536">
    <property type="term" value="F:iron-sulfur cluster binding"/>
    <property type="evidence" value="ECO:0007669"/>
    <property type="project" value="UniProtKB-KW"/>
</dbReference>
<dbReference type="SFLD" id="SFLDG01067">
    <property type="entry name" value="SPASM/twitch_domain_containing"/>
    <property type="match status" value="1"/>
</dbReference>
<dbReference type="GO" id="GO:0046872">
    <property type="term" value="F:metal ion binding"/>
    <property type="evidence" value="ECO:0007669"/>
    <property type="project" value="UniProtKB-KW"/>
</dbReference>
<evidence type="ECO:0000256" key="6">
    <source>
        <dbReference type="ARBA" id="ARBA00023601"/>
    </source>
</evidence>
<organism evidence="8 9">
    <name type="scientific">Salmonella enterica I</name>
    <dbReference type="NCBI Taxonomy" id="59201"/>
    <lineage>
        <taxon>Bacteria</taxon>
        <taxon>Pseudomonadati</taxon>
        <taxon>Pseudomonadota</taxon>
        <taxon>Gammaproteobacteria</taxon>
        <taxon>Enterobacterales</taxon>
        <taxon>Enterobacteriaceae</taxon>
        <taxon>Salmonella</taxon>
    </lineage>
</organism>
<dbReference type="PANTHER" id="PTHR43273">
    <property type="entry name" value="ANAEROBIC SULFATASE-MATURATING ENZYME HOMOLOG ASLB-RELATED"/>
    <property type="match status" value="1"/>
</dbReference>
<evidence type="ECO:0000259" key="7">
    <source>
        <dbReference type="Pfam" id="PF04055"/>
    </source>
</evidence>
<accession>A0A379X4C1</accession>
<keyword evidence="2" id="KW-0949">S-adenosyl-L-methionine</keyword>
<feature type="domain" description="Radical SAM core" evidence="7">
    <location>
        <begin position="15"/>
        <end position="126"/>
    </location>
</feature>
<name>A0A379X4C1_SALET</name>
<reference evidence="8 9" key="1">
    <citation type="submission" date="2018-06" db="EMBL/GenBank/DDBJ databases">
        <authorList>
            <consortium name="Pathogen Informatics"/>
            <person name="Doyle S."/>
        </authorList>
    </citation>
    <scope>NUCLEOTIDE SEQUENCE [LARGE SCALE GENOMIC DNA]</scope>
    <source>
        <strain evidence="8 9">NCTC8261</strain>
    </source>
</reference>
<dbReference type="SFLD" id="SFLDS00029">
    <property type="entry name" value="Radical_SAM"/>
    <property type="match status" value="1"/>
</dbReference>
<keyword evidence="4" id="KW-0408">Iron</keyword>
<dbReference type="AlphaFoldDB" id="A0A379X4C1"/>
<protein>
    <submittedName>
        <fullName evidence="8">Putative regulatory protein</fullName>
    </submittedName>
</protein>
<sequence length="165" mass="18777">MAVAGCHVMAKPGGAICNIDCTYCFYLEKEALYPERNKNWRMSDETLEQFIRQHIAAQSGDRIDFAWQGGEPTMMGLPFFRRVVALCEKYGDGRKITHALQTNGILVNDEWARFSLNSIFSSVSLSTARRRYTTTIGLIALEKELMSRSSQQWRGLKRTMSTLIP</sequence>
<dbReference type="PANTHER" id="PTHR43273:SF3">
    <property type="entry name" value="ANAEROBIC SULFATASE-MATURATING ENZYME HOMOLOG ASLB-RELATED"/>
    <property type="match status" value="1"/>
</dbReference>
<evidence type="ECO:0000256" key="2">
    <source>
        <dbReference type="ARBA" id="ARBA00022691"/>
    </source>
</evidence>
<keyword evidence="3" id="KW-0479">Metal-binding</keyword>
<dbReference type="InterPro" id="IPR058240">
    <property type="entry name" value="rSAM_sf"/>
</dbReference>
<evidence type="ECO:0000256" key="5">
    <source>
        <dbReference type="ARBA" id="ARBA00023014"/>
    </source>
</evidence>
<dbReference type="InterPro" id="IPR013785">
    <property type="entry name" value="Aldolase_TIM"/>
</dbReference>
<comment type="similarity">
    <text evidence="6">Belongs to the radical SAM superfamily. Anaerobic sulfatase-maturating enzyme family.</text>
</comment>
<evidence type="ECO:0000256" key="4">
    <source>
        <dbReference type="ARBA" id="ARBA00023004"/>
    </source>
</evidence>
<dbReference type="Gene3D" id="3.20.20.70">
    <property type="entry name" value="Aldolase class I"/>
    <property type="match status" value="1"/>
</dbReference>
<dbReference type="InterPro" id="IPR007197">
    <property type="entry name" value="rSAM"/>
</dbReference>
<comment type="cofactor">
    <cofactor evidence="1">
        <name>[4Fe-4S] cluster</name>
        <dbReference type="ChEBI" id="CHEBI:49883"/>
    </cofactor>
</comment>
<evidence type="ECO:0000313" key="9">
    <source>
        <dbReference type="Proteomes" id="UP000254712"/>
    </source>
</evidence>
<evidence type="ECO:0000256" key="3">
    <source>
        <dbReference type="ARBA" id="ARBA00022723"/>
    </source>
</evidence>
<gene>
    <name evidence="8" type="primary">STY3593_2</name>
    <name evidence="8" type="ORF">NCTC8261_07284</name>
</gene>
<dbReference type="SUPFAM" id="SSF102114">
    <property type="entry name" value="Radical SAM enzymes"/>
    <property type="match status" value="1"/>
</dbReference>
<dbReference type="GO" id="GO:0016491">
    <property type="term" value="F:oxidoreductase activity"/>
    <property type="evidence" value="ECO:0007669"/>
    <property type="project" value="InterPro"/>
</dbReference>
<evidence type="ECO:0000313" key="8">
    <source>
        <dbReference type="EMBL" id="SUH40864.1"/>
    </source>
</evidence>
<dbReference type="InterPro" id="IPR023867">
    <property type="entry name" value="Sulphatase_maturase_rSAM"/>
</dbReference>
<dbReference type="Proteomes" id="UP000254712">
    <property type="component" value="Unassembled WGS sequence"/>
</dbReference>
<dbReference type="CDD" id="cd01335">
    <property type="entry name" value="Radical_SAM"/>
    <property type="match status" value="1"/>
</dbReference>